<keyword evidence="2" id="KW-0326">Glycosidase</keyword>
<feature type="domain" description="GH16" evidence="5">
    <location>
        <begin position="62"/>
        <end position="285"/>
    </location>
</feature>
<dbReference type="InterPro" id="IPR008264">
    <property type="entry name" value="Beta_glucanase"/>
</dbReference>
<dbReference type="PRINTS" id="PR00737">
    <property type="entry name" value="GLHYDRLASE16"/>
</dbReference>
<evidence type="ECO:0000313" key="7">
    <source>
        <dbReference type="Proteomes" id="UP000652761"/>
    </source>
</evidence>
<evidence type="ECO:0000256" key="1">
    <source>
        <dbReference type="ARBA" id="ARBA00022801"/>
    </source>
</evidence>
<dbReference type="Proteomes" id="UP000652761">
    <property type="component" value="Unassembled WGS sequence"/>
</dbReference>
<dbReference type="PROSITE" id="PS51762">
    <property type="entry name" value="GH16_2"/>
    <property type="match status" value="1"/>
</dbReference>
<dbReference type="InterPro" id="IPR044791">
    <property type="entry name" value="Beta-glucanase/XTH"/>
</dbReference>
<name>A0A843UJQ1_COLES</name>
<comment type="caution">
    <text evidence="6">The sequence shown here is derived from an EMBL/GenBank/DDBJ whole genome shotgun (WGS) entry which is preliminary data.</text>
</comment>
<accession>A0A843UJQ1</accession>
<protein>
    <recommendedName>
        <fullName evidence="5">GH16 domain-containing protein</fullName>
    </recommendedName>
</protein>
<dbReference type="AlphaFoldDB" id="A0A843UJQ1"/>
<dbReference type="OrthoDB" id="4781at2759"/>
<sequence length="301" mass="34308">MRRNSTALDPDAVETRPPQLPRSTPRFISPAHPLRPPQLALTTVFLLLFRCDPSLQLQQRQHLLLLQPYPSDPMAAADPSADSCYRSLHHTRVLNEIAVDYTPDACHHSPDTGEIRVTYDHRGGARWRSRHRFRHGSFGARIRCPGGDTSGLNFNLYLSSLEGDKSQDEIDFEFLGKDRTVIQTNYYVGGAGGRELVHPLGFDAAEGFHEYLIRWEEGFIEWVVDGKVVRREERVPGEGWPDKPMYLYASVWDASEIDEGRWTGKYVGTHAPYVCWYRDVRVPVQIMAVDAEEEEEVEASE</sequence>
<dbReference type="GO" id="GO:0004553">
    <property type="term" value="F:hydrolase activity, hydrolyzing O-glycosyl compounds"/>
    <property type="evidence" value="ECO:0007669"/>
    <property type="project" value="InterPro"/>
</dbReference>
<evidence type="ECO:0000256" key="3">
    <source>
        <dbReference type="PIRSR" id="PIRSR608264-1"/>
    </source>
</evidence>
<evidence type="ECO:0000259" key="5">
    <source>
        <dbReference type="PROSITE" id="PS51762"/>
    </source>
</evidence>
<proteinExistence type="predicted"/>
<evidence type="ECO:0000256" key="2">
    <source>
        <dbReference type="ARBA" id="ARBA00023295"/>
    </source>
</evidence>
<dbReference type="EMBL" id="NMUH01000706">
    <property type="protein sequence ID" value="MQL83601.1"/>
    <property type="molecule type" value="Genomic_DNA"/>
</dbReference>
<feature type="region of interest" description="Disordered" evidence="4">
    <location>
        <begin position="1"/>
        <end position="33"/>
    </location>
</feature>
<dbReference type="InterPro" id="IPR000757">
    <property type="entry name" value="Beta-glucanase-like"/>
</dbReference>
<evidence type="ECO:0000313" key="6">
    <source>
        <dbReference type="EMBL" id="MQL83601.1"/>
    </source>
</evidence>
<dbReference type="SMR" id="A0A843UJQ1"/>
<dbReference type="InterPro" id="IPR013320">
    <property type="entry name" value="ConA-like_dom_sf"/>
</dbReference>
<keyword evidence="7" id="KW-1185">Reference proteome</keyword>
<dbReference type="PANTHER" id="PTHR31062">
    <property type="entry name" value="XYLOGLUCAN ENDOTRANSGLUCOSYLASE/HYDROLASE PROTEIN 8-RELATED"/>
    <property type="match status" value="1"/>
</dbReference>
<dbReference type="Gene3D" id="2.60.120.200">
    <property type="match status" value="1"/>
</dbReference>
<keyword evidence="1" id="KW-0378">Hydrolase</keyword>
<dbReference type="Pfam" id="PF00722">
    <property type="entry name" value="Glyco_hydro_16"/>
    <property type="match status" value="1"/>
</dbReference>
<gene>
    <name evidence="6" type="ORF">Taro_016098</name>
</gene>
<dbReference type="GO" id="GO:0005975">
    <property type="term" value="P:carbohydrate metabolic process"/>
    <property type="evidence" value="ECO:0007669"/>
    <property type="project" value="InterPro"/>
</dbReference>
<feature type="active site" description="Proton donor" evidence="3">
    <location>
        <position position="173"/>
    </location>
</feature>
<dbReference type="SUPFAM" id="SSF49899">
    <property type="entry name" value="Concanavalin A-like lectins/glucanases"/>
    <property type="match status" value="1"/>
</dbReference>
<reference evidence="6" key="1">
    <citation type="submission" date="2017-07" db="EMBL/GenBank/DDBJ databases">
        <title>Taro Niue Genome Assembly and Annotation.</title>
        <authorList>
            <person name="Atibalentja N."/>
            <person name="Keating K."/>
            <person name="Fields C.J."/>
        </authorList>
    </citation>
    <scope>NUCLEOTIDE SEQUENCE</scope>
    <source>
        <strain evidence="6">Niue_2</strain>
        <tissue evidence="6">Leaf</tissue>
    </source>
</reference>
<organism evidence="6 7">
    <name type="scientific">Colocasia esculenta</name>
    <name type="common">Wild taro</name>
    <name type="synonym">Arum esculentum</name>
    <dbReference type="NCBI Taxonomy" id="4460"/>
    <lineage>
        <taxon>Eukaryota</taxon>
        <taxon>Viridiplantae</taxon>
        <taxon>Streptophyta</taxon>
        <taxon>Embryophyta</taxon>
        <taxon>Tracheophyta</taxon>
        <taxon>Spermatophyta</taxon>
        <taxon>Magnoliopsida</taxon>
        <taxon>Liliopsida</taxon>
        <taxon>Araceae</taxon>
        <taxon>Aroideae</taxon>
        <taxon>Colocasieae</taxon>
        <taxon>Colocasia</taxon>
    </lineage>
</organism>
<evidence type="ECO:0000256" key="4">
    <source>
        <dbReference type="SAM" id="MobiDB-lite"/>
    </source>
</evidence>
<feature type="active site" description="Nucleophile" evidence="3">
    <location>
        <position position="169"/>
    </location>
</feature>